<keyword evidence="8" id="KW-1185">Reference proteome</keyword>
<evidence type="ECO:0000256" key="1">
    <source>
        <dbReference type="ARBA" id="ARBA00005781"/>
    </source>
</evidence>
<dbReference type="Gene3D" id="2.30.30.790">
    <property type="match status" value="1"/>
</dbReference>
<keyword evidence="6" id="KW-0472">Membrane</keyword>
<dbReference type="PANTHER" id="PTHR15680">
    <property type="entry name" value="RIBOSOMAL PROTEIN L19"/>
    <property type="match status" value="1"/>
</dbReference>
<keyword evidence="3" id="KW-0687">Ribonucleoprotein</keyword>
<keyword evidence="6" id="KW-0812">Transmembrane</keyword>
<keyword evidence="2 7" id="KW-0689">Ribosomal protein</keyword>
<dbReference type="GO" id="GO:0005762">
    <property type="term" value="C:mitochondrial large ribosomal subunit"/>
    <property type="evidence" value="ECO:0007669"/>
    <property type="project" value="TreeGrafter"/>
</dbReference>
<protein>
    <recommendedName>
        <fullName evidence="4">50S ribosomal protein L19, chloroplastic</fullName>
    </recommendedName>
</protein>
<dbReference type="Pfam" id="PF01245">
    <property type="entry name" value="Ribosomal_L19"/>
    <property type="match status" value="1"/>
</dbReference>
<evidence type="ECO:0000256" key="4">
    <source>
        <dbReference type="ARBA" id="ARBA00035376"/>
    </source>
</evidence>
<evidence type="ECO:0000313" key="7">
    <source>
        <dbReference type="EMBL" id="SBT38855.1"/>
    </source>
</evidence>
<reference evidence="8" key="1">
    <citation type="submission" date="2016-05" db="EMBL/GenBank/DDBJ databases">
        <authorList>
            <person name="Naeem Raeece"/>
        </authorList>
    </citation>
    <scope>NUCLEOTIDE SEQUENCE [LARGE SCALE GENOMIC DNA]</scope>
</reference>
<sequence length="653" mass="78472">MVTYGSVCFDTLCSKGAVKNMCKFYFKISFHLPSFTFWVVPPITVQTRGREKKKKKKKKEEYLTISVFFQAYFFQRGAVRVKLRIRCPTSVQSLATPFARHENTLFCVTYLMPDHFLKKHGNNAALKFYFENLLAADIENSIGKRCHTFAALLLCYFFFFFFFFASLGCSTNAKGGKHKVIVSHEFTSNIKRYLRTKVVTSLSKYKWYNIDNEKTSKMWPNIDCLNKEDENIVKTSEKEKKIKKTIPYYKNYIYDFLNRQVMHNLHLAEIKKMNNLRNFKMPKIHAGDLIEVKYELSRSQQTFAIFQGRVFSSSEVSWHLAYISPRVYTLCMCGVLCVNKLVCAHTNFSPSPFTGYCVEIRKKRLDSSFIVKNVFDGVGVEQLIPFYSPRILYVKIVKSLHNVNEENMKRYYKINKPITRDYRYMWQYNVRGKYERPRGQHKPGIRSIEPKIRRRLAKLKKKYMQRRIESNLSSYIFGGIYAQYTRKRTRLIRAEIYRRMLIYALDEENRRKQKLNKRREKEKWGTFKINRSRGDNAFMALPSNHPFPRLRSKETTNRLTNAEKEKKEKKKKKEKKERKKGKKKRKEKKEKKKKKEKKERKKGKKKRKRKKRKKKRKEKKERKKGKEKKEKKKKKRKKRKKKRKRKKRKEKKT</sequence>
<feature type="compositionally biased region" description="Basic and acidic residues" evidence="5">
    <location>
        <begin position="551"/>
        <end position="566"/>
    </location>
</feature>
<accession>A0A1A8Z4J3</accession>
<dbReference type="EMBL" id="FLRD01000109">
    <property type="protein sequence ID" value="SBT38855.1"/>
    <property type="molecule type" value="Genomic_DNA"/>
</dbReference>
<dbReference type="AlphaFoldDB" id="A0A1A8Z4J3"/>
<evidence type="ECO:0000313" key="8">
    <source>
        <dbReference type="Proteomes" id="UP000078555"/>
    </source>
</evidence>
<evidence type="ECO:0000256" key="3">
    <source>
        <dbReference type="ARBA" id="ARBA00023274"/>
    </source>
</evidence>
<dbReference type="Proteomes" id="UP000078555">
    <property type="component" value="Unassembled WGS sequence"/>
</dbReference>
<feature type="compositionally biased region" description="Basic residues" evidence="5">
    <location>
        <begin position="567"/>
        <end position="653"/>
    </location>
</feature>
<feature type="region of interest" description="Disordered" evidence="5">
    <location>
        <begin position="535"/>
        <end position="653"/>
    </location>
</feature>
<feature type="transmembrane region" description="Helical" evidence="6">
    <location>
        <begin position="149"/>
        <end position="168"/>
    </location>
</feature>
<dbReference type="InterPro" id="IPR008991">
    <property type="entry name" value="Translation_prot_SH3-like_sf"/>
</dbReference>
<evidence type="ECO:0000256" key="2">
    <source>
        <dbReference type="ARBA" id="ARBA00022980"/>
    </source>
</evidence>
<organism evidence="7 8">
    <name type="scientific">Plasmodium ovale wallikeri</name>
    <dbReference type="NCBI Taxonomy" id="864142"/>
    <lineage>
        <taxon>Eukaryota</taxon>
        <taxon>Sar</taxon>
        <taxon>Alveolata</taxon>
        <taxon>Apicomplexa</taxon>
        <taxon>Aconoidasida</taxon>
        <taxon>Haemosporida</taxon>
        <taxon>Plasmodiidae</taxon>
        <taxon>Plasmodium</taxon>
        <taxon>Plasmodium (Plasmodium)</taxon>
    </lineage>
</organism>
<dbReference type="InterPro" id="IPR001857">
    <property type="entry name" value="Ribosomal_bL19"/>
</dbReference>
<comment type="similarity">
    <text evidence="1">Belongs to the bacterial ribosomal protein bL19 family.</text>
</comment>
<dbReference type="InterPro" id="IPR038657">
    <property type="entry name" value="Ribosomal_bL19_sf"/>
</dbReference>
<dbReference type="PANTHER" id="PTHR15680:SF9">
    <property type="entry name" value="LARGE RIBOSOMAL SUBUNIT PROTEIN BL19M"/>
    <property type="match status" value="1"/>
</dbReference>
<dbReference type="SUPFAM" id="SSF50104">
    <property type="entry name" value="Translation proteins SH3-like domain"/>
    <property type="match status" value="1"/>
</dbReference>
<name>A0A1A8Z4J3_PLAOA</name>
<dbReference type="GO" id="GO:0006412">
    <property type="term" value="P:translation"/>
    <property type="evidence" value="ECO:0007669"/>
    <property type="project" value="InterPro"/>
</dbReference>
<keyword evidence="6" id="KW-1133">Transmembrane helix</keyword>
<dbReference type="GO" id="GO:0003735">
    <property type="term" value="F:structural constituent of ribosome"/>
    <property type="evidence" value="ECO:0007669"/>
    <property type="project" value="InterPro"/>
</dbReference>
<proteinExistence type="inferred from homology"/>
<gene>
    <name evidence="7" type="ORF">POVWA1_038900</name>
</gene>
<evidence type="ECO:0000256" key="5">
    <source>
        <dbReference type="SAM" id="MobiDB-lite"/>
    </source>
</evidence>
<evidence type="ECO:0000256" key="6">
    <source>
        <dbReference type="SAM" id="Phobius"/>
    </source>
</evidence>